<dbReference type="EMBL" id="MFPU01000081">
    <property type="protein sequence ID" value="OGH68779.1"/>
    <property type="molecule type" value="Genomic_DNA"/>
</dbReference>
<dbReference type="GO" id="GO:0004588">
    <property type="term" value="F:orotate phosphoribosyltransferase activity"/>
    <property type="evidence" value="ECO:0007669"/>
    <property type="project" value="TreeGrafter"/>
</dbReference>
<dbReference type="InterPro" id="IPR000836">
    <property type="entry name" value="PRTase_dom"/>
</dbReference>
<sequence length="115" mass="13382">MKKKERPRRFYFAEKITNKRLRQGKDRVLLLDNAISAGDTNLKAIEAVESAGYRVSGVAILVDREQGGFDEIERQGYKIVCWKTLSELMRFYFTRGRITSSFLDEVLEYTNTHKV</sequence>
<dbReference type="AlphaFoldDB" id="A0A1F6MAZ1"/>
<accession>A0A1F6MAZ1</accession>
<dbReference type="GO" id="GO:0019856">
    <property type="term" value="P:pyrimidine nucleobase biosynthetic process"/>
    <property type="evidence" value="ECO:0007669"/>
    <property type="project" value="TreeGrafter"/>
</dbReference>
<dbReference type="Proteomes" id="UP000177953">
    <property type="component" value="Unassembled WGS sequence"/>
</dbReference>
<evidence type="ECO:0000313" key="4">
    <source>
        <dbReference type="Proteomes" id="UP000177953"/>
    </source>
</evidence>
<proteinExistence type="predicted"/>
<dbReference type="InterPro" id="IPR029057">
    <property type="entry name" value="PRTase-like"/>
</dbReference>
<dbReference type="PANTHER" id="PTHR19278">
    <property type="entry name" value="OROTATE PHOSPHORIBOSYLTRANSFERASE"/>
    <property type="match status" value="1"/>
</dbReference>
<evidence type="ECO:0000313" key="3">
    <source>
        <dbReference type="EMBL" id="OGH68779.1"/>
    </source>
</evidence>
<evidence type="ECO:0000256" key="1">
    <source>
        <dbReference type="ARBA" id="ARBA00004725"/>
    </source>
</evidence>
<comment type="pathway">
    <text evidence="1">Pyrimidine metabolism; UMP biosynthesis via de novo pathway.</text>
</comment>
<gene>
    <name evidence="3" type="ORF">A2754_03280</name>
</gene>
<evidence type="ECO:0000256" key="2">
    <source>
        <dbReference type="ARBA" id="ARBA00022975"/>
    </source>
</evidence>
<evidence type="ECO:0008006" key="5">
    <source>
        <dbReference type="Google" id="ProtNLM"/>
    </source>
</evidence>
<dbReference type="GO" id="GO:0006222">
    <property type="term" value="P:UMP biosynthetic process"/>
    <property type="evidence" value="ECO:0007669"/>
    <property type="project" value="TreeGrafter"/>
</dbReference>
<reference evidence="3 4" key="1">
    <citation type="journal article" date="2016" name="Nat. Commun.">
        <title>Thousands of microbial genomes shed light on interconnected biogeochemical processes in an aquifer system.</title>
        <authorList>
            <person name="Anantharaman K."/>
            <person name="Brown C.T."/>
            <person name="Hug L.A."/>
            <person name="Sharon I."/>
            <person name="Castelle C.J."/>
            <person name="Probst A.J."/>
            <person name="Thomas B.C."/>
            <person name="Singh A."/>
            <person name="Wilkins M.J."/>
            <person name="Karaoz U."/>
            <person name="Brodie E.L."/>
            <person name="Williams K.H."/>
            <person name="Hubbard S.S."/>
            <person name="Banfield J.F."/>
        </authorList>
    </citation>
    <scope>NUCLEOTIDE SEQUENCE [LARGE SCALE GENOMIC DNA]</scope>
</reference>
<dbReference type="SUPFAM" id="SSF53271">
    <property type="entry name" value="PRTase-like"/>
    <property type="match status" value="1"/>
</dbReference>
<dbReference type="GO" id="GO:0004590">
    <property type="term" value="F:orotidine-5'-phosphate decarboxylase activity"/>
    <property type="evidence" value="ECO:0007669"/>
    <property type="project" value="TreeGrafter"/>
</dbReference>
<comment type="caution">
    <text evidence="3">The sequence shown here is derived from an EMBL/GenBank/DDBJ whole genome shotgun (WGS) entry which is preliminary data.</text>
</comment>
<organism evidence="3 4">
    <name type="scientific">Candidatus Magasanikbacteria bacterium RIFCSPHIGHO2_01_FULL_47_8</name>
    <dbReference type="NCBI Taxonomy" id="1798673"/>
    <lineage>
        <taxon>Bacteria</taxon>
        <taxon>Candidatus Magasanikiibacteriota</taxon>
    </lineage>
</organism>
<protein>
    <recommendedName>
        <fullName evidence="5">Phosphoribosyltransferase domain-containing protein</fullName>
    </recommendedName>
</protein>
<name>A0A1F6MAZ1_9BACT</name>
<dbReference type="CDD" id="cd06223">
    <property type="entry name" value="PRTases_typeI"/>
    <property type="match status" value="1"/>
</dbReference>
<keyword evidence="2" id="KW-0665">Pyrimidine biosynthesis</keyword>
<dbReference type="PANTHER" id="PTHR19278:SF9">
    <property type="entry name" value="URIDINE 5'-MONOPHOSPHATE SYNTHASE"/>
    <property type="match status" value="1"/>
</dbReference>
<dbReference type="Gene3D" id="3.40.50.2020">
    <property type="match status" value="1"/>
</dbReference>